<protein>
    <submittedName>
        <fullName evidence="2">AhpC/TSA antioxidant enzyme-domain-containing protein</fullName>
    </submittedName>
</protein>
<comment type="caution">
    <text evidence="2">The sequence shown here is derived from an EMBL/GenBank/DDBJ whole genome shotgun (WGS) entry which is preliminary data.</text>
</comment>
<gene>
    <name evidence="2" type="ORF">BXZ70DRAFT_941586</name>
</gene>
<dbReference type="CDD" id="cd02970">
    <property type="entry name" value="PRX_like2"/>
    <property type="match status" value="1"/>
</dbReference>
<dbReference type="Pfam" id="PF13911">
    <property type="entry name" value="AhpC-TSA_2"/>
    <property type="match status" value="1"/>
</dbReference>
<dbReference type="EMBL" id="JAEVFJ010000018">
    <property type="protein sequence ID" value="KAH8099864.1"/>
    <property type="molecule type" value="Genomic_DNA"/>
</dbReference>
<evidence type="ECO:0000313" key="2">
    <source>
        <dbReference type="EMBL" id="KAH8099864.1"/>
    </source>
</evidence>
<dbReference type="AlphaFoldDB" id="A0A8K0UM51"/>
<dbReference type="PROSITE" id="PS51352">
    <property type="entry name" value="THIOREDOXIN_2"/>
    <property type="match status" value="1"/>
</dbReference>
<dbReference type="PANTHER" id="PTHR28630">
    <property type="match status" value="1"/>
</dbReference>
<dbReference type="InterPro" id="IPR032801">
    <property type="entry name" value="PXL2A/B/C"/>
</dbReference>
<proteinExistence type="predicted"/>
<dbReference type="OrthoDB" id="40334at2759"/>
<accession>A0A8K0UM51</accession>
<name>A0A8K0UM51_9AGAR</name>
<keyword evidence="3" id="KW-1185">Reference proteome</keyword>
<organism evidence="2 3">
    <name type="scientific">Cristinia sonorae</name>
    <dbReference type="NCBI Taxonomy" id="1940300"/>
    <lineage>
        <taxon>Eukaryota</taxon>
        <taxon>Fungi</taxon>
        <taxon>Dikarya</taxon>
        <taxon>Basidiomycota</taxon>
        <taxon>Agaricomycotina</taxon>
        <taxon>Agaricomycetes</taxon>
        <taxon>Agaricomycetidae</taxon>
        <taxon>Agaricales</taxon>
        <taxon>Pleurotineae</taxon>
        <taxon>Stephanosporaceae</taxon>
        <taxon>Cristinia</taxon>
    </lineage>
</organism>
<dbReference type="Gene3D" id="3.40.30.10">
    <property type="entry name" value="Glutaredoxin"/>
    <property type="match status" value="1"/>
</dbReference>
<dbReference type="PANTHER" id="PTHR28630:SF3">
    <property type="entry name" value="PEROXIREDOXIN-LIKE 2C"/>
    <property type="match status" value="1"/>
</dbReference>
<evidence type="ECO:0000259" key="1">
    <source>
        <dbReference type="PROSITE" id="PS51352"/>
    </source>
</evidence>
<evidence type="ECO:0000313" key="3">
    <source>
        <dbReference type="Proteomes" id="UP000813824"/>
    </source>
</evidence>
<dbReference type="SUPFAM" id="SSF52833">
    <property type="entry name" value="Thioredoxin-like"/>
    <property type="match status" value="1"/>
</dbReference>
<reference evidence="2" key="1">
    <citation type="journal article" date="2021" name="New Phytol.">
        <title>Evolutionary innovations through gain and loss of genes in the ectomycorrhizal Boletales.</title>
        <authorList>
            <person name="Wu G."/>
            <person name="Miyauchi S."/>
            <person name="Morin E."/>
            <person name="Kuo A."/>
            <person name="Drula E."/>
            <person name="Varga T."/>
            <person name="Kohler A."/>
            <person name="Feng B."/>
            <person name="Cao Y."/>
            <person name="Lipzen A."/>
            <person name="Daum C."/>
            <person name="Hundley H."/>
            <person name="Pangilinan J."/>
            <person name="Johnson J."/>
            <person name="Barry K."/>
            <person name="LaButti K."/>
            <person name="Ng V."/>
            <person name="Ahrendt S."/>
            <person name="Min B."/>
            <person name="Choi I.G."/>
            <person name="Park H."/>
            <person name="Plett J.M."/>
            <person name="Magnuson J."/>
            <person name="Spatafora J.W."/>
            <person name="Nagy L.G."/>
            <person name="Henrissat B."/>
            <person name="Grigoriev I.V."/>
            <person name="Yang Z.L."/>
            <person name="Xu J."/>
            <person name="Martin F.M."/>
        </authorList>
    </citation>
    <scope>NUCLEOTIDE SEQUENCE</scope>
    <source>
        <strain evidence="2">KKN 215</strain>
    </source>
</reference>
<feature type="domain" description="Thioredoxin" evidence="1">
    <location>
        <begin position="6"/>
        <end position="137"/>
    </location>
</feature>
<sequence length="198" mass="21478">MSSLDATTLEQAAKLNVLDSVGQQVPFGSLIEGGNGTIVVFIRHFFCGSCQAYVAQLASVKAEALEKAGKKIVIIGCGDYQPIKNYGETTGYKGPIYADPSRALFNVFGLIQNLETTPKGEQKKSYLTKSYLGNVLSSIWQGPLKSPHHLGKQGNISQLGGDFVFNQDGQCTFASRMKHTEDHVEVADLMREAGVEYP</sequence>
<dbReference type="InterPro" id="IPR036249">
    <property type="entry name" value="Thioredoxin-like_sf"/>
</dbReference>
<dbReference type="Proteomes" id="UP000813824">
    <property type="component" value="Unassembled WGS sequence"/>
</dbReference>
<dbReference type="InterPro" id="IPR013766">
    <property type="entry name" value="Thioredoxin_domain"/>
</dbReference>